<feature type="compositionally biased region" description="Low complexity" evidence="1">
    <location>
        <begin position="169"/>
        <end position="178"/>
    </location>
</feature>
<reference evidence="2" key="1">
    <citation type="journal article" date="2021" name="Sci. Adv.">
        <title>The American lobster genome reveals insights on longevity, neural, and immune adaptations.</title>
        <authorList>
            <person name="Polinski J.M."/>
            <person name="Zimin A.V."/>
            <person name="Clark K.F."/>
            <person name="Kohn A.B."/>
            <person name="Sadowski N."/>
            <person name="Timp W."/>
            <person name="Ptitsyn A."/>
            <person name="Khanna P."/>
            <person name="Romanova D.Y."/>
            <person name="Williams P."/>
            <person name="Greenwood S.J."/>
            <person name="Moroz L.L."/>
            <person name="Walt D.R."/>
            <person name="Bodnar A.G."/>
        </authorList>
    </citation>
    <scope>NUCLEOTIDE SEQUENCE</scope>
    <source>
        <strain evidence="2">GMGI-L3</strain>
    </source>
</reference>
<evidence type="ECO:0000313" key="2">
    <source>
        <dbReference type="EMBL" id="KAG7163853.1"/>
    </source>
</evidence>
<comment type="caution">
    <text evidence="2">The sequence shown here is derived from an EMBL/GenBank/DDBJ whole genome shotgun (WGS) entry which is preliminary data.</text>
</comment>
<keyword evidence="3" id="KW-1185">Reference proteome</keyword>
<dbReference type="Proteomes" id="UP000747542">
    <property type="component" value="Unassembled WGS sequence"/>
</dbReference>
<feature type="compositionally biased region" description="Basic and acidic residues" evidence="1">
    <location>
        <begin position="130"/>
        <end position="148"/>
    </location>
</feature>
<sequence length="178" mass="19991">MMVLEKIHMSNHKRFHPSLEEYSEEERDLIISMYEKYHKYDVDMQKEVNKSYRAANAIVALGKKGAKYCEINTEVIGVSELHTKIVTEGETQEESGEISTEGNNLKEEEVTCVSGKSRSHTPESDISLETNEKLTESFDPEDTKEKVDNNNVSAPTVTKRSQMNTRAKTAASAATVSV</sequence>
<proteinExistence type="predicted"/>
<dbReference type="EMBL" id="JAHLQT010026149">
    <property type="protein sequence ID" value="KAG7163853.1"/>
    <property type="molecule type" value="Genomic_DNA"/>
</dbReference>
<name>A0A8J5MTW7_HOMAM</name>
<evidence type="ECO:0000256" key="1">
    <source>
        <dbReference type="SAM" id="MobiDB-lite"/>
    </source>
</evidence>
<feature type="compositionally biased region" description="Polar residues" evidence="1">
    <location>
        <begin position="149"/>
        <end position="167"/>
    </location>
</feature>
<accession>A0A8J5MTW7</accession>
<gene>
    <name evidence="2" type="ORF">Hamer_G019123</name>
</gene>
<protein>
    <submittedName>
        <fullName evidence="2">Uncharacterized protein</fullName>
    </submittedName>
</protein>
<dbReference type="AlphaFoldDB" id="A0A8J5MTW7"/>
<evidence type="ECO:0000313" key="3">
    <source>
        <dbReference type="Proteomes" id="UP000747542"/>
    </source>
</evidence>
<organism evidence="2 3">
    <name type="scientific">Homarus americanus</name>
    <name type="common">American lobster</name>
    <dbReference type="NCBI Taxonomy" id="6706"/>
    <lineage>
        <taxon>Eukaryota</taxon>
        <taxon>Metazoa</taxon>
        <taxon>Ecdysozoa</taxon>
        <taxon>Arthropoda</taxon>
        <taxon>Crustacea</taxon>
        <taxon>Multicrustacea</taxon>
        <taxon>Malacostraca</taxon>
        <taxon>Eumalacostraca</taxon>
        <taxon>Eucarida</taxon>
        <taxon>Decapoda</taxon>
        <taxon>Pleocyemata</taxon>
        <taxon>Astacidea</taxon>
        <taxon>Nephropoidea</taxon>
        <taxon>Nephropidae</taxon>
        <taxon>Homarus</taxon>
    </lineage>
</organism>
<feature type="region of interest" description="Disordered" evidence="1">
    <location>
        <begin position="90"/>
        <end position="178"/>
    </location>
</feature>